<proteinExistence type="predicted"/>
<sequence>LWIPPRNLWACETRGEIFVDDSDDTLEKCEVSLKGREETNVSSAAATCKGYEGAS</sequence>
<feature type="non-terminal residue" evidence="1">
    <location>
        <position position="1"/>
    </location>
</feature>
<reference evidence="1 2" key="1">
    <citation type="journal article" date="2018" name="Front. Plant Sci.">
        <title>Red Clover (Trifolium pratense) and Zigzag Clover (T. medium) - A Picture of Genomic Similarities and Differences.</title>
        <authorList>
            <person name="Dluhosova J."/>
            <person name="Istvanek J."/>
            <person name="Nedelnik J."/>
            <person name="Repkova J."/>
        </authorList>
    </citation>
    <scope>NUCLEOTIDE SEQUENCE [LARGE SCALE GENOMIC DNA]</scope>
    <source>
        <strain evidence="2">cv. 10/8</strain>
        <tissue evidence="1">Leaf</tissue>
    </source>
</reference>
<dbReference type="Proteomes" id="UP000265520">
    <property type="component" value="Unassembled WGS sequence"/>
</dbReference>
<dbReference type="EMBL" id="LXQA010844497">
    <property type="protein sequence ID" value="MCI73705.1"/>
    <property type="molecule type" value="Genomic_DNA"/>
</dbReference>
<name>A0A392UPK6_9FABA</name>
<dbReference type="AlphaFoldDB" id="A0A392UPK6"/>
<protein>
    <submittedName>
        <fullName evidence="1">Uncharacterized protein</fullName>
    </submittedName>
</protein>
<comment type="caution">
    <text evidence="1">The sequence shown here is derived from an EMBL/GenBank/DDBJ whole genome shotgun (WGS) entry which is preliminary data.</text>
</comment>
<evidence type="ECO:0000313" key="2">
    <source>
        <dbReference type="Proteomes" id="UP000265520"/>
    </source>
</evidence>
<evidence type="ECO:0000313" key="1">
    <source>
        <dbReference type="EMBL" id="MCI73705.1"/>
    </source>
</evidence>
<organism evidence="1 2">
    <name type="scientific">Trifolium medium</name>
    <dbReference type="NCBI Taxonomy" id="97028"/>
    <lineage>
        <taxon>Eukaryota</taxon>
        <taxon>Viridiplantae</taxon>
        <taxon>Streptophyta</taxon>
        <taxon>Embryophyta</taxon>
        <taxon>Tracheophyta</taxon>
        <taxon>Spermatophyta</taxon>
        <taxon>Magnoliopsida</taxon>
        <taxon>eudicotyledons</taxon>
        <taxon>Gunneridae</taxon>
        <taxon>Pentapetalae</taxon>
        <taxon>rosids</taxon>
        <taxon>fabids</taxon>
        <taxon>Fabales</taxon>
        <taxon>Fabaceae</taxon>
        <taxon>Papilionoideae</taxon>
        <taxon>50 kb inversion clade</taxon>
        <taxon>NPAAA clade</taxon>
        <taxon>Hologalegina</taxon>
        <taxon>IRL clade</taxon>
        <taxon>Trifolieae</taxon>
        <taxon>Trifolium</taxon>
    </lineage>
</organism>
<keyword evidence="2" id="KW-1185">Reference proteome</keyword>
<accession>A0A392UPK6</accession>